<evidence type="ECO:0000256" key="10">
    <source>
        <dbReference type="SAM" id="MobiDB-lite"/>
    </source>
</evidence>
<evidence type="ECO:0000259" key="11">
    <source>
        <dbReference type="PROSITE" id="PS50075"/>
    </source>
</evidence>
<proteinExistence type="predicted"/>
<dbReference type="InterPro" id="IPR055123">
    <property type="entry name" value="SpnB-like_Rossmann"/>
</dbReference>
<dbReference type="SUPFAM" id="SSF55048">
    <property type="entry name" value="Probable ACP-binding domain of malonyl-CoA ACP transacylase"/>
    <property type="match status" value="2"/>
</dbReference>
<dbReference type="InterPro" id="IPR016039">
    <property type="entry name" value="Thiolase-like"/>
</dbReference>
<dbReference type="EMBL" id="WTFF01000184">
    <property type="protein sequence ID" value="MBW5484688.1"/>
    <property type="molecule type" value="Genomic_DNA"/>
</dbReference>
<dbReference type="Pfam" id="PF14765">
    <property type="entry name" value="PS-DH"/>
    <property type="match status" value="1"/>
</dbReference>
<dbReference type="InterPro" id="IPR032821">
    <property type="entry name" value="PKS_assoc"/>
</dbReference>
<dbReference type="SUPFAM" id="SSF51735">
    <property type="entry name" value="NAD(P)-binding Rossmann-fold domains"/>
    <property type="match status" value="5"/>
</dbReference>
<dbReference type="CDD" id="cd05195">
    <property type="entry name" value="enoyl_red"/>
    <property type="match status" value="1"/>
</dbReference>
<dbReference type="SMART" id="SM00825">
    <property type="entry name" value="PKS_KS"/>
    <property type="match status" value="2"/>
</dbReference>
<dbReference type="SMART" id="SM00829">
    <property type="entry name" value="PKS_ER"/>
    <property type="match status" value="1"/>
</dbReference>
<keyword evidence="3" id="KW-0596">Phosphopantetheine</keyword>
<dbReference type="InterPro" id="IPR020841">
    <property type="entry name" value="PKS_Beta-ketoAc_synthase_dom"/>
</dbReference>
<evidence type="ECO:0000256" key="6">
    <source>
        <dbReference type="ARBA" id="ARBA00023194"/>
    </source>
</evidence>
<evidence type="ECO:0000256" key="5">
    <source>
        <dbReference type="ARBA" id="ARBA00022679"/>
    </source>
</evidence>
<feature type="region of interest" description="Disordered" evidence="10">
    <location>
        <begin position="466"/>
        <end position="490"/>
    </location>
</feature>
<dbReference type="Gene3D" id="3.30.70.3290">
    <property type="match status" value="2"/>
</dbReference>
<dbReference type="SMART" id="SM01294">
    <property type="entry name" value="PKS_PP_betabranch"/>
    <property type="match status" value="2"/>
</dbReference>
<dbReference type="Gene3D" id="1.10.1200.10">
    <property type="entry name" value="ACP-like"/>
    <property type="match status" value="2"/>
</dbReference>
<dbReference type="SUPFAM" id="SSF50129">
    <property type="entry name" value="GroES-like"/>
    <property type="match status" value="1"/>
</dbReference>
<dbReference type="CDD" id="cd08952">
    <property type="entry name" value="KR_1_SDR_x"/>
    <property type="match status" value="1"/>
</dbReference>
<keyword evidence="7" id="KW-0511">Multifunctional enzyme</keyword>
<dbReference type="Gene3D" id="3.10.129.110">
    <property type="entry name" value="Polyketide synthase dehydratase"/>
    <property type="match status" value="1"/>
</dbReference>
<dbReference type="CDD" id="cd00833">
    <property type="entry name" value="PKS"/>
    <property type="match status" value="2"/>
</dbReference>
<dbReference type="InterPro" id="IPR014031">
    <property type="entry name" value="Ketoacyl_synth_C"/>
</dbReference>
<name>A0ABS6ZAB9_9ACTN</name>
<evidence type="ECO:0000256" key="1">
    <source>
        <dbReference type="ARBA" id="ARBA00001957"/>
    </source>
</evidence>
<feature type="domain" description="Carrier" evidence="11">
    <location>
        <begin position="2054"/>
        <end position="2129"/>
    </location>
</feature>
<comment type="cofactor">
    <cofactor evidence="1">
        <name>pantetheine 4'-phosphate</name>
        <dbReference type="ChEBI" id="CHEBI:47942"/>
    </cofactor>
</comment>
<dbReference type="InterPro" id="IPR036736">
    <property type="entry name" value="ACP-like_sf"/>
</dbReference>
<evidence type="ECO:0000259" key="13">
    <source>
        <dbReference type="PROSITE" id="PS52019"/>
    </source>
</evidence>
<keyword evidence="6" id="KW-0045">Antibiotic biosynthesis</keyword>
<keyword evidence="8" id="KW-0012">Acyltransferase</keyword>
<dbReference type="SUPFAM" id="SSF53901">
    <property type="entry name" value="Thiolase-like"/>
    <property type="match status" value="2"/>
</dbReference>
<dbReference type="InterPro" id="IPR020806">
    <property type="entry name" value="PKS_PP-bd"/>
</dbReference>
<dbReference type="Pfam" id="PF00698">
    <property type="entry name" value="Acyl_transf_1"/>
    <property type="match status" value="2"/>
</dbReference>
<dbReference type="PROSITE" id="PS00606">
    <property type="entry name" value="KS3_1"/>
    <property type="match status" value="2"/>
</dbReference>
<dbReference type="SMART" id="SM00822">
    <property type="entry name" value="PKS_KR"/>
    <property type="match status" value="2"/>
</dbReference>
<dbReference type="Gene3D" id="6.10.140.1830">
    <property type="match status" value="1"/>
</dbReference>
<dbReference type="SMART" id="SM00826">
    <property type="entry name" value="PKS_DH"/>
    <property type="match status" value="1"/>
</dbReference>
<evidence type="ECO:0000313" key="15">
    <source>
        <dbReference type="Proteomes" id="UP000812013"/>
    </source>
</evidence>
<dbReference type="InterPro" id="IPR014030">
    <property type="entry name" value="Ketoacyl_synth_N"/>
</dbReference>
<feature type="active site" description="Proton donor; for dehydratase activity" evidence="9">
    <location>
        <position position="1154"/>
    </location>
</feature>
<comment type="pathway">
    <text evidence="2">Antibiotic biosynthesis.</text>
</comment>
<dbReference type="Pfam" id="PF08240">
    <property type="entry name" value="ADH_N"/>
    <property type="match status" value="1"/>
</dbReference>
<comment type="caution">
    <text evidence="14">The sequence shown here is derived from an EMBL/GenBank/DDBJ whole genome shotgun (WGS) entry which is preliminary data.</text>
</comment>
<evidence type="ECO:0000313" key="14">
    <source>
        <dbReference type="EMBL" id="MBW5484688.1"/>
    </source>
</evidence>
<dbReference type="InterPro" id="IPR009081">
    <property type="entry name" value="PP-bd_ACP"/>
</dbReference>
<keyword evidence="5" id="KW-0808">Transferase</keyword>
<organism evidence="14 15">
    <name type="scientific">Streptomyces bambusae</name>
    <dbReference type="NCBI Taxonomy" id="1550616"/>
    <lineage>
        <taxon>Bacteria</taxon>
        <taxon>Bacillati</taxon>
        <taxon>Actinomycetota</taxon>
        <taxon>Actinomycetes</taxon>
        <taxon>Kitasatosporales</taxon>
        <taxon>Streptomycetaceae</taxon>
        <taxon>Streptomyces</taxon>
    </lineage>
</organism>
<dbReference type="InterPro" id="IPR042104">
    <property type="entry name" value="PKS_dehydratase_sf"/>
</dbReference>
<dbReference type="Pfam" id="PF02801">
    <property type="entry name" value="Ketoacyl-synt_C"/>
    <property type="match status" value="2"/>
</dbReference>
<dbReference type="Gene3D" id="3.40.50.11460">
    <property type="match status" value="1"/>
</dbReference>
<evidence type="ECO:0000256" key="3">
    <source>
        <dbReference type="ARBA" id="ARBA00022450"/>
    </source>
</evidence>
<dbReference type="InterPro" id="IPR057326">
    <property type="entry name" value="KR_dom"/>
</dbReference>
<feature type="domain" description="Ketosynthase family 3 (KS3)" evidence="12">
    <location>
        <begin position="2151"/>
        <end position="2577"/>
    </location>
</feature>
<feature type="domain" description="PKS/mFAS DH" evidence="13">
    <location>
        <begin position="954"/>
        <end position="1232"/>
    </location>
</feature>
<dbReference type="InterPro" id="IPR049551">
    <property type="entry name" value="PKS_DH_C"/>
</dbReference>
<keyword evidence="4" id="KW-0597">Phosphoprotein</keyword>
<dbReference type="PROSITE" id="PS52004">
    <property type="entry name" value="KS3_2"/>
    <property type="match status" value="2"/>
</dbReference>
<evidence type="ECO:0000256" key="8">
    <source>
        <dbReference type="ARBA" id="ARBA00023315"/>
    </source>
</evidence>
<keyword evidence="15" id="KW-1185">Reference proteome</keyword>
<dbReference type="InterPro" id="IPR016036">
    <property type="entry name" value="Malonyl_transacylase_ACP-bd"/>
</dbReference>
<dbReference type="InterPro" id="IPR020807">
    <property type="entry name" value="PKS_DH"/>
</dbReference>
<dbReference type="InterPro" id="IPR050091">
    <property type="entry name" value="PKS_NRPS_Biosynth_Enz"/>
</dbReference>
<dbReference type="InterPro" id="IPR001227">
    <property type="entry name" value="Ac_transferase_dom_sf"/>
</dbReference>
<dbReference type="NCBIfam" id="NF045894">
    <property type="entry name" value="PKS_plus_SDR"/>
    <property type="match status" value="1"/>
</dbReference>
<dbReference type="InterPro" id="IPR013968">
    <property type="entry name" value="PKS_KR"/>
</dbReference>
<sequence>MATNEETLRDYLKWVTADLHETRQRLREVEDAGHEPIAIVGMACRYPGGVASPEDLWRLVAEGGDAIGPFPEDRGWDLEAIYDPDPERPGRTYVKEGGFLYEAGHFDPSVFGISPREALAMDPQQRLVMEASWEAFERAGIDPHSVKGSRTGTFIGCYNLDYCWSLPEIPEGYEGHLTTGSAASVVSGRVAYTFGLEGPAVSVDTACSSGLVALHMAAQALRADECSMALVGGVTVMSTPLEFIGYSEQRGMAADGRGKAFSADADGMALAEGAGILLVERLSDAVRNGHPVLAVVRGTATNQDGASNGMTAPHGPSQQRVIKAALANARLTTQDVDVVEAHGTGTALGDPIEAGALLATYGRRPADAQPLRLGSVKSNIGHTQAASGIAGVIKMVMAMREGVLPRTLHADRPSPHIAWDSGAVELLTEAAEWNVGDRPRRAGVSSFGISGTNAHVIIEQHLPATGTDAGTAAGDAAPAETPAETPEPAAPSVLGGGLVPWPLSGKTTAALHGQAARLHAYAESRTDLDPAAVATALTVTRAGLERRGVVVAADRDGFLAGLDALSAGLPAAGVVDGTLVKGADRPVFVFPGQGSQWAGMAVELYESSPVFAARLDECAVALAPYTDWSLLEVLRQADGAPGFDRVDVVQPALWAVMVALAELWRAAGVEPAAVIGHSQGEIAAAAVAGALSLEDAAKVSALRSKAIVALAGKGGMVSVADTAEAVAERIAAWGDRLAVASVNGPHSTVVSGDPEALDELMAACEADGVRARRINVDYASHGPQVESIRDEVLSLLAGITPRSADYPFFSTVTADWVDGSELDAEYWYTNLRQTVRFQEAVEGLLERGHGLFVESSAHPVLTVGVQETIDAAGSTAVTQGTLRRDEGGPQRFLASLAEAWTHGAPVDWQTVYADQDHAGVDLPTYAFQRERYWLEVAASGSGDVSAAGLGAADHPLLGATVRLADGDQAVLTGRLSLRTHPWLADHAVDGTVLLPGTAFVELAVRAGDEVGCGRLDELTLEAPLVLPADGAARLQLVVGGPEDDGRRPVSLHSLAEDAADGTPWTRHATGLLGSAAGEGSFDLAAWPPPGAEAVALDGFYEGLAAAGYQYGTSFQGLTGVWRQTGGEEIYAEVVLPHEQHDDAARFGLHPALLDAALHAGLVAAARGEAEGIRLPFSWNGVTLHAVGATALRVRIAPAGEDGVGLEIADAAGRPVATVDALVSRAVTAAALDAGPRTSDALHRLDWTAVQDAPEAPAAAPHDWFLLGEDRLGVETAFQRLGVFPQVFDDVPTVGDSVAAGLPAPDVVVLPLGGGAPADLPGLADAVREEGARFLTVLQQWLADERLDGSVLAVVTRGALAASPGEDVTDLTRAPLWGLVRSAQAENPGRVLLVDLDPADDDAAALLPQAVAAARHAAEPQAAVRAGAVLVPRLVRATAPGGALTPPRTGTWELAASGGTLENLALTSTAVRTPGEGEVRVAVRAAGLNFRDVMIALGMYPGEAAMGNEGAGVVTEVGPGVTDLAVGDRVMGPVPGAFGPQTVVDRRVVARIPDGWSFEQAAAAPTAFLTAYYALVDLAGLKAGERIVIHAAAGGVGSAAVQIARHLGAEVFGTASAGKWEALRAAGLDEAHIASSRDASFEERFLAATGGEGVDVVLNSLAGELTDASLRLLPRGGRFVEMGKTDIRDPQAVADGHDGVAYRAFDLAEAGPDRLAEILAELVGLFESGALEPLPVRAWDIRRAPDAFRFMSQAKHTGKIVLTVPQGWDPAGTVLVTGGTGTLGALVAKHLVTEHGVKHLLLTGRRGPEAPGAAELVAEIAALGGSAEVVACDAADREALKALLDGVPADRPLRGVVHAAGVLDDGVIASLDADRLARVLRPKADAAALLHELTRELDLTAFILFSSAAGVIGGPAQGNYAAANAFLDALAQHRAAHGLPATSLAWGLWDKASGMTGHLSEEDVARMARSGMTGFSPAEGLTLLDAGHAGGEPLLVPVRLDPAALRAMAASATLPALARGLVRATGRRIVEAVDGAGGSALARKLAALSADDQLRTLLDLVRSHAAAVLGHSGSEAVGAEKAFKELGFDSLTAVELRNRLGGATGLRLPATIVFDHPTPAALARQLRGQLVGDDAPQPQDAPLAAPAAAGDHDPIAIVGMACRFPDGVDSPEALWQLVAEGRDAIGAFPADRGWDLDGLYDPEPGLPGRTYVKEGGFLHDAGRFDAELFGISPREALAMDPQQRLVLEGAWQVFERAGIDPATLKGSRTGVFVGAVPSGYATELHDIPEGVEGYFGTGLSNSVISGRVAYSFGLEGPAVTVDTACSSSLVALHLAAQALRGGECSMALAGGVAVMSTPAEFLEFGRQRALAADGRCKAFAGAADGTSFSEGVGVLLLERLSDAERNGHRVLAVVRGSATNQDGASNGLTAPNGPSQQRVIRQALANAKLGAQDVDAVEAHGTGTRLGDPIEAHALLATYGQGRADDRPLWLGSLKSNIGHTQAASGIAGVIKSVQALREGVLARTLHVDEPSPHVEWSTGAVELLTEARTWPETGRPRRIGVSSFGLSGTNAHVILEQAPRPAAARDVAPGAGGRPAVSAVTSATVPWTLSGKNPAALAAQAQRLHDHLAAATDLPLSDVGLSLATTRTTLEHRAAVVLGSREEALAGLASLAAGAPTAQVVAGTADLDGKTVFVFPGQGSQWAGMAVELLDGSPLFAARFAEVAAAVEAHVDWSVEGVLRGAEGAPELTAIEVLQPVLFTVMVSLAELWQAAGVRPDAVVGHSQGEIAAAAVSGALSLQDAAKIVVLRSQLFADELVGRGAVASVSLGADVVRARIAPYGDALSIAGINGPGTVTVAGEVAPLQELVAALEAEGVRAKVIPSTVASHCAQVDRLKERILELLAFVEPRKGSVPLYSTVTGAVLEGPELDAAYWYENCRQPVSFEPVVRTLLAAGHRFFVEASAHPVLVYGVMETAEAAGTDVLATGTLRRDEGGPARFQASLAAAWTRGAAADWAAVLAGRGARTVELPTYAFQQQRYWLESDTAPAAPQAPAQESESEFWAAVEAGDLDALAATAGLDGDLPLRELLPGLAEWRRSRRARSTVDSWRYGVSWTLLPEDAADRLTGSWLVVEPPAATDTERTEAAVAALTAQGADVRRLVLDPAAADRTAWAGRLPGEDFTGIVCLFGDSADRDAVATGTLVLVQALGDAGVTAPLWLLTRGAVSTSAADGPADPVQAQLWGLGRVVALEQPRTWGGLVDLPETLDERASGRLGRVLAGLGDEDQVAIRSGGAFGRRLVRAALGEREPVRSWTPRGTVLVTGGTGGVGAQVARRLAATGAEHVVLTSRRGPGAPGAEELAAEIRELGAEVTVAACDMADRAQVEAVLAAIPADRPLTAVVHAVGVVQTTLVEEMTADDYRQINAGKIGGARHLDDLLGDTELDAFVLFSSNSGVWGSGRHGGYAPGNAYLDAFAQARRARGLTATSLAWGAWGGGGMMEGDGVEEYMRRRGVIEMDPDLALDAMIQAVEHDEVFRAVADVDWERFARGFTSGRPSPLIDGIPEARAALKAAEEPAQAATTATGAAARLVEQLTAANPAERETLLLDLVRDKVAAVLGHASGDAVEPGRAFKGLGFDSLTAVELRDRLGAATGLKLAATIVFDYPNPAALAQHLGGVLLPESAAPVGSVLDELDRLEGALAAAQPDSDTRTKLKQRLEALLWTFGDTAADEAATDDGALESATADDMFALLDKELGTS</sequence>
<gene>
    <name evidence="14" type="ORF">GPJ59_23115</name>
</gene>
<feature type="domain" description="Ketosynthase family 3 (KS3)" evidence="12">
    <location>
        <begin position="34"/>
        <end position="460"/>
    </location>
</feature>
<dbReference type="Pfam" id="PF18369">
    <property type="entry name" value="PKS_DE"/>
    <property type="match status" value="1"/>
</dbReference>
<reference evidence="14 15" key="1">
    <citation type="submission" date="2019-12" db="EMBL/GenBank/DDBJ databases">
        <title>Genome sequence of Streptomyces bambusae.</title>
        <authorList>
            <person name="Bansal K."/>
            <person name="Choksket S."/>
            <person name="Korpole S."/>
            <person name="Patil P.B."/>
        </authorList>
    </citation>
    <scope>NUCLEOTIDE SEQUENCE [LARGE SCALE GENOMIC DNA]</scope>
    <source>
        <strain evidence="14 15">SK60</strain>
    </source>
</reference>
<dbReference type="SMART" id="SM00827">
    <property type="entry name" value="PKS_AT"/>
    <property type="match status" value="2"/>
</dbReference>
<dbReference type="SMART" id="SM00823">
    <property type="entry name" value="PKS_PP"/>
    <property type="match status" value="2"/>
</dbReference>
<dbReference type="RefSeq" id="WP_219669446.1">
    <property type="nucleotide sequence ID" value="NZ_WTFF01000184.1"/>
</dbReference>
<evidence type="ECO:0000256" key="7">
    <source>
        <dbReference type="ARBA" id="ARBA00023268"/>
    </source>
</evidence>
<dbReference type="InterPro" id="IPR018201">
    <property type="entry name" value="Ketoacyl_synth_AS"/>
</dbReference>
<dbReference type="Gene3D" id="3.40.47.10">
    <property type="match status" value="2"/>
</dbReference>
<dbReference type="PROSITE" id="PS52019">
    <property type="entry name" value="PKS_MFAS_DH"/>
    <property type="match status" value="1"/>
</dbReference>
<dbReference type="Pfam" id="PF00550">
    <property type="entry name" value="PP-binding"/>
    <property type="match status" value="2"/>
</dbReference>
<dbReference type="Pfam" id="PF16197">
    <property type="entry name" value="KAsynt_C_assoc"/>
    <property type="match status" value="2"/>
</dbReference>
<feature type="region of interest" description="C-terminal hotdog fold" evidence="9">
    <location>
        <begin position="1091"/>
        <end position="1232"/>
    </location>
</feature>
<feature type="active site" description="Proton acceptor; for dehydratase activity" evidence="9">
    <location>
        <position position="986"/>
    </location>
</feature>
<dbReference type="InterPro" id="IPR011032">
    <property type="entry name" value="GroES-like_sf"/>
</dbReference>
<evidence type="ECO:0000259" key="12">
    <source>
        <dbReference type="PROSITE" id="PS52004"/>
    </source>
</evidence>
<dbReference type="PROSITE" id="PS50075">
    <property type="entry name" value="CARRIER"/>
    <property type="match status" value="2"/>
</dbReference>
<dbReference type="Pfam" id="PF22953">
    <property type="entry name" value="SpnB_Rossmann"/>
    <property type="match status" value="1"/>
</dbReference>
<dbReference type="Proteomes" id="UP000812013">
    <property type="component" value="Unassembled WGS sequence"/>
</dbReference>
<dbReference type="InterPro" id="IPR016035">
    <property type="entry name" value="Acyl_Trfase/lysoPLipase"/>
</dbReference>
<dbReference type="InterPro" id="IPR020843">
    <property type="entry name" value="ER"/>
</dbReference>
<dbReference type="SUPFAM" id="SSF52151">
    <property type="entry name" value="FabD/lysophospholipase-like"/>
    <property type="match status" value="2"/>
</dbReference>
<dbReference type="InterPro" id="IPR014043">
    <property type="entry name" value="Acyl_transferase_dom"/>
</dbReference>
<dbReference type="Pfam" id="PF00109">
    <property type="entry name" value="ketoacyl-synt"/>
    <property type="match status" value="2"/>
</dbReference>
<protein>
    <submittedName>
        <fullName evidence="14">SDR family NAD(P)-dependent oxidoreductase</fullName>
    </submittedName>
</protein>
<dbReference type="Gene3D" id="3.90.180.10">
    <property type="entry name" value="Medium-chain alcohol dehydrogenases, catalytic domain"/>
    <property type="match status" value="1"/>
</dbReference>
<accession>A0ABS6ZAB9</accession>
<dbReference type="PANTHER" id="PTHR43775:SF51">
    <property type="entry name" value="INACTIVE PHENOLPHTHIOCEROL SYNTHESIS POLYKETIDE SYNTHASE TYPE I PKS1-RELATED"/>
    <property type="match status" value="1"/>
</dbReference>
<dbReference type="InterPro" id="IPR041618">
    <property type="entry name" value="PKS_DE"/>
</dbReference>
<dbReference type="PANTHER" id="PTHR43775">
    <property type="entry name" value="FATTY ACID SYNTHASE"/>
    <property type="match status" value="1"/>
</dbReference>
<dbReference type="InterPro" id="IPR015083">
    <property type="entry name" value="NorB/c/GfsB-D-like_docking"/>
</dbReference>
<dbReference type="InterPro" id="IPR049552">
    <property type="entry name" value="PKS_DH_N"/>
</dbReference>
<evidence type="ECO:0000256" key="2">
    <source>
        <dbReference type="ARBA" id="ARBA00004792"/>
    </source>
</evidence>
<dbReference type="Pfam" id="PF13602">
    <property type="entry name" value="ADH_zinc_N_2"/>
    <property type="match status" value="1"/>
</dbReference>
<dbReference type="Gene3D" id="3.40.50.720">
    <property type="entry name" value="NAD(P)-binding Rossmann-like Domain"/>
    <property type="match status" value="2"/>
</dbReference>
<dbReference type="PROSITE" id="PS00012">
    <property type="entry name" value="PHOSPHOPANTETHEINE"/>
    <property type="match status" value="2"/>
</dbReference>
<evidence type="ECO:0000256" key="9">
    <source>
        <dbReference type="PROSITE-ProRule" id="PRU01363"/>
    </source>
</evidence>
<dbReference type="Pfam" id="PF08659">
    <property type="entry name" value="KR"/>
    <property type="match status" value="2"/>
</dbReference>
<dbReference type="SUPFAM" id="SSF47336">
    <property type="entry name" value="ACP-like"/>
    <property type="match status" value="2"/>
</dbReference>
<dbReference type="InterPro" id="IPR049900">
    <property type="entry name" value="PKS_mFAS_DH"/>
</dbReference>
<dbReference type="InterPro" id="IPR013154">
    <property type="entry name" value="ADH-like_N"/>
</dbReference>
<dbReference type="Pfam" id="PF21089">
    <property type="entry name" value="PKS_DH_N"/>
    <property type="match status" value="1"/>
</dbReference>
<feature type="region of interest" description="N-terminal hotdog fold" evidence="9">
    <location>
        <begin position="954"/>
        <end position="1079"/>
    </location>
</feature>
<dbReference type="CDD" id="cd08956">
    <property type="entry name" value="KR_3_FAS_SDR_x"/>
    <property type="match status" value="1"/>
</dbReference>
<feature type="domain" description="Carrier" evidence="11">
    <location>
        <begin position="3602"/>
        <end position="3677"/>
    </location>
</feature>
<dbReference type="Pfam" id="PF08990">
    <property type="entry name" value="Docking"/>
    <property type="match status" value="1"/>
</dbReference>
<evidence type="ECO:0000256" key="4">
    <source>
        <dbReference type="ARBA" id="ARBA00022553"/>
    </source>
</evidence>
<dbReference type="InterPro" id="IPR006162">
    <property type="entry name" value="Ppantetheine_attach_site"/>
</dbReference>
<dbReference type="InterPro" id="IPR036291">
    <property type="entry name" value="NAD(P)-bd_dom_sf"/>
</dbReference>
<dbReference type="Gene3D" id="3.40.366.10">
    <property type="entry name" value="Malonyl-Coenzyme A Acyl Carrier Protein, domain 2"/>
    <property type="match status" value="2"/>
</dbReference>